<reference evidence="2" key="1">
    <citation type="submission" date="2019-06" db="EMBL/GenBank/DDBJ databases">
        <title>Gordonia isolated from sludge of a wastewater treatment plant.</title>
        <authorList>
            <person name="Tamura T."/>
            <person name="Aoyama K."/>
            <person name="Kang Y."/>
            <person name="Saito S."/>
            <person name="Akiyama N."/>
            <person name="Yazawa K."/>
            <person name="Gonoi T."/>
            <person name="Mikami Y."/>
        </authorList>
    </citation>
    <scope>NUCLEOTIDE SEQUENCE [LARGE SCALE GENOMIC DNA]</scope>
    <source>
        <strain evidence="2">NBRC 107696</strain>
    </source>
</reference>
<sequence>MTTTTTALATALPTDAELERLTSTPRTILEDPTVRRSIKLAATKVVREYPQTSKSRHGVDADDVVSHVWEKLFAIERRGRLSKDLRPYGYPKSGEPQNLAGIVSKATQAWGRGLIASETAKLYASFDSDAVNEIKRAIVDFDLLGEEEPDWSQIPAYIADIGRQLPSITLAELGHVERLALGDTNQSSNQSRAVRALITKYTEEERRKDKALGALSDEPVEEIADETDDEGNPVQLYGLTLADENYARIW</sequence>
<keyword evidence="2" id="KW-1185">Reference proteome</keyword>
<dbReference type="EMBL" id="BJOV01000005">
    <property type="protein sequence ID" value="GEE01948.1"/>
    <property type="molecule type" value="Genomic_DNA"/>
</dbReference>
<proteinExistence type="predicted"/>
<name>A0A7I9V980_9ACTN</name>
<accession>A0A7I9V980</accession>
<gene>
    <name evidence="1" type="ORF">nbrc107696_23940</name>
</gene>
<evidence type="ECO:0000313" key="2">
    <source>
        <dbReference type="Proteomes" id="UP000444960"/>
    </source>
</evidence>
<dbReference type="AlphaFoldDB" id="A0A7I9V980"/>
<evidence type="ECO:0000313" key="1">
    <source>
        <dbReference type="EMBL" id="GEE01948.1"/>
    </source>
</evidence>
<comment type="caution">
    <text evidence="1">The sequence shown here is derived from an EMBL/GenBank/DDBJ whole genome shotgun (WGS) entry which is preliminary data.</text>
</comment>
<protein>
    <submittedName>
        <fullName evidence="1">Uncharacterized protein</fullName>
    </submittedName>
</protein>
<dbReference type="Proteomes" id="UP000444960">
    <property type="component" value="Unassembled WGS sequence"/>
</dbReference>
<organism evidence="1 2">
    <name type="scientific">Gordonia spumicola</name>
    <dbReference type="NCBI Taxonomy" id="589161"/>
    <lineage>
        <taxon>Bacteria</taxon>
        <taxon>Bacillati</taxon>
        <taxon>Actinomycetota</taxon>
        <taxon>Actinomycetes</taxon>
        <taxon>Mycobacteriales</taxon>
        <taxon>Gordoniaceae</taxon>
        <taxon>Gordonia</taxon>
    </lineage>
</organism>